<feature type="transmembrane region" description="Helical" evidence="1">
    <location>
        <begin position="33"/>
        <end position="60"/>
    </location>
</feature>
<keyword evidence="1" id="KW-1133">Transmembrane helix</keyword>
<accession>A0A8S5U1X4</accession>
<organism evidence="2">
    <name type="scientific">Siphoviridae sp. ctdHi7</name>
    <dbReference type="NCBI Taxonomy" id="2825577"/>
    <lineage>
        <taxon>Viruses</taxon>
        <taxon>Duplodnaviria</taxon>
        <taxon>Heunggongvirae</taxon>
        <taxon>Uroviricota</taxon>
        <taxon>Caudoviricetes</taxon>
    </lineage>
</organism>
<evidence type="ECO:0008006" key="3">
    <source>
        <dbReference type="Google" id="ProtNLM"/>
    </source>
</evidence>
<keyword evidence="1" id="KW-0812">Transmembrane</keyword>
<dbReference type="EMBL" id="BK015985">
    <property type="protein sequence ID" value="DAF88447.1"/>
    <property type="molecule type" value="Genomic_DNA"/>
</dbReference>
<keyword evidence="1" id="KW-0472">Membrane</keyword>
<reference evidence="2" key="1">
    <citation type="journal article" date="2021" name="Proc. Natl. Acad. Sci. U.S.A.">
        <title>A Catalog of Tens of Thousands of Viruses from Human Metagenomes Reveals Hidden Associations with Chronic Diseases.</title>
        <authorList>
            <person name="Tisza M.J."/>
            <person name="Buck C.B."/>
        </authorList>
    </citation>
    <scope>NUCLEOTIDE SEQUENCE</scope>
    <source>
        <strain evidence="2">CtdHi7</strain>
    </source>
</reference>
<evidence type="ECO:0000256" key="1">
    <source>
        <dbReference type="SAM" id="Phobius"/>
    </source>
</evidence>
<feature type="transmembrane region" description="Helical" evidence="1">
    <location>
        <begin position="72"/>
        <end position="91"/>
    </location>
</feature>
<sequence length="101" mass="11561">MEERYYRNRVLQKNRRYYPKHKKGLTATEVKRLVVLFIIAAVAGVIAGGIMAAVVLPIAYAERGYYACGSEWILIFAASYAGFSVFNNYIFGTKKSRKERR</sequence>
<name>A0A8S5U1X4_9CAUD</name>
<proteinExistence type="predicted"/>
<protein>
    <recommendedName>
        <fullName evidence="3">Transmembrane protein</fullName>
    </recommendedName>
</protein>
<evidence type="ECO:0000313" key="2">
    <source>
        <dbReference type="EMBL" id="DAF88447.1"/>
    </source>
</evidence>